<proteinExistence type="predicted"/>
<gene>
    <name evidence="3" type="ORF">OB936_06385</name>
    <name evidence="2" type="ORF">OB951_07240</name>
</gene>
<keyword evidence="1" id="KW-0812">Transmembrane</keyword>
<feature type="transmembrane region" description="Helical" evidence="1">
    <location>
        <begin position="40"/>
        <end position="62"/>
    </location>
</feature>
<evidence type="ECO:0000313" key="4">
    <source>
        <dbReference type="Proteomes" id="UP001161916"/>
    </source>
</evidence>
<evidence type="ECO:0000313" key="3">
    <source>
        <dbReference type="EMBL" id="MDH7899826.1"/>
    </source>
</evidence>
<name>A0AA43PCP3_9BIFI</name>
<keyword evidence="1" id="KW-0472">Membrane</keyword>
<dbReference type="AlphaFoldDB" id="A0AA43PCP3"/>
<reference evidence="2" key="1">
    <citation type="submission" date="2022-09" db="EMBL/GenBank/DDBJ databases">
        <authorList>
            <person name="Orihara K."/>
        </authorList>
    </citation>
    <scope>NUCLEOTIDE SEQUENCE</scope>
    <source>
        <strain evidence="3">YIT 13057</strain>
        <strain evidence="2">YIT 13062</strain>
    </source>
</reference>
<protein>
    <submittedName>
        <fullName evidence="2">Uncharacterized protein</fullName>
    </submittedName>
</protein>
<dbReference type="Proteomes" id="UP001161916">
    <property type="component" value="Unassembled WGS sequence"/>
</dbReference>
<keyword evidence="1" id="KW-1133">Transmembrane helix</keyword>
<feature type="transmembrane region" description="Helical" evidence="1">
    <location>
        <begin position="12"/>
        <end position="34"/>
    </location>
</feature>
<comment type="caution">
    <text evidence="2">The sequence shown here is derived from an EMBL/GenBank/DDBJ whole genome shotgun (WGS) entry which is preliminary data.</text>
</comment>
<dbReference type="EMBL" id="JAOPMD010000014">
    <property type="protein sequence ID" value="MDH7899826.1"/>
    <property type="molecule type" value="Genomic_DNA"/>
</dbReference>
<accession>A0AA43PCP3</accession>
<dbReference type="EMBL" id="JAOPMH010000007">
    <property type="protein sequence ID" value="MDH7890383.1"/>
    <property type="molecule type" value="Genomic_DNA"/>
</dbReference>
<organism evidence="2 4">
    <name type="scientific">Bifidobacterium catenulatum subsp. kashiwanohense</name>
    <dbReference type="NCBI Taxonomy" id="630129"/>
    <lineage>
        <taxon>Bacteria</taxon>
        <taxon>Bacillati</taxon>
        <taxon>Actinomycetota</taxon>
        <taxon>Actinomycetes</taxon>
        <taxon>Bifidobacteriales</taxon>
        <taxon>Bifidobacteriaceae</taxon>
        <taxon>Bifidobacterium</taxon>
    </lineage>
</organism>
<dbReference type="Proteomes" id="UP001157379">
    <property type="component" value="Unassembled WGS sequence"/>
</dbReference>
<evidence type="ECO:0000256" key="1">
    <source>
        <dbReference type="SAM" id="Phobius"/>
    </source>
</evidence>
<dbReference type="RefSeq" id="WP_226596784.1">
    <property type="nucleotide sequence ID" value="NZ_JAOPMD010000014.1"/>
</dbReference>
<evidence type="ECO:0000313" key="2">
    <source>
        <dbReference type="EMBL" id="MDH7890383.1"/>
    </source>
</evidence>
<reference evidence="2" key="2">
    <citation type="journal article" date="2023" name="Gut Microbes">
        <title>Characterization of Bifidobacterium kashiwanohense that utilizes both milk- and plant-derived oligosaccharides.</title>
        <authorList>
            <person name="Orihara K."/>
            <person name="Yahagi K."/>
            <person name="Saito Y."/>
            <person name="Watanabe Y."/>
            <person name="Sasai T."/>
            <person name="Hara T."/>
            <person name="Tsukuda N."/>
            <person name="Oki K."/>
            <person name="Fujimoto J."/>
            <person name="Matsuki T."/>
        </authorList>
    </citation>
    <scope>NUCLEOTIDE SEQUENCE</scope>
    <source>
        <strain evidence="3">YIT 13057</strain>
        <strain evidence="2">YIT 13062</strain>
    </source>
</reference>
<sequence>MMSRNHDPIVKATVIIVACIVATIMICVECALLPRYGWLWLVLLGLVATAIIFCVVTIVLAWRHGKGGRR</sequence>